<dbReference type="PRINTS" id="PR00950">
    <property type="entry name" value="TYPE3IMSPROT"/>
</dbReference>
<dbReference type="Gene3D" id="6.10.250.2080">
    <property type="match status" value="1"/>
</dbReference>
<dbReference type="RefSeq" id="WP_263126546.1">
    <property type="nucleotide sequence ID" value="NZ_CP106753.1"/>
</dbReference>
<evidence type="ECO:0000256" key="4">
    <source>
        <dbReference type="ARBA" id="ARBA00022448"/>
    </source>
</evidence>
<evidence type="ECO:0000256" key="7">
    <source>
        <dbReference type="ARBA" id="ARBA00022795"/>
    </source>
</evidence>
<dbReference type="Gene3D" id="3.40.1690.10">
    <property type="entry name" value="secretion proteins EscU"/>
    <property type="match status" value="1"/>
</dbReference>
<dbReference type="InterPro" id="IPR006136">
    <property type="entry name" value="FlhB"/>
</dbReference>
<dbReference type="Proteomes" id="UP001061302">
    <property type="component" value="Chromosome"/>
</dbReference>
<proteinExistence type="inferred from homology"/>
<evidence type="ECO:0000256" key="12">
    <source>
        <dbReference type="ARBA" id="ARBA00025078"/>
    </source>
</evidence>
<evidence type="ECO:0000256" key="8">
    <source>
        <dbReference type="ARBA" id="ARBA00022927"/>
    </source>
</evidence>
<evidence type="ECO:0000313" key="16">
    <source>
        <dbReference type="Proteomes" id="UP001061302"/>
    </source>
</evidence>
<sequence>MAEDSDEDKTESATPRRLDEARKRGQIPRSQELSTFAVLLTGLIALLMLGPELFDVLRQIFLTELTFDRGMLHTPEQMMLHFTQATGQALRACLPIFFACALAATLTPLLIGGWLLSFEPLTPNFSRMNPLTGITRMFSVRSLVEMLKAILKSVLIGGVAAYALWSEKDQFVQLIAMPQDSGFAYLWQMSRYTLLLVVGGMALIPLIDVPYQLWDYYKGLRMSKEEVKRENKESEGDPHIKGRIRQLQREAARKRMMANIPKADVIVTNPTHYAVALQYTDKMRAPTVVAKGAYLLAERIIELGREHKVAVVRTPPFARALYHHAELGEEIPAALYTAAAEVLAYIYQLREFQRHGGPEPTLNASLPVPAELDPQAIDAS</sequence>
<dbReference type="SUPFAM" id="SSF160544">
    <property type="entry name" value="EscU C-terminal domain-like"/>
    <property type="match status" value="1"/>
</dbReference>
<keyword evidence="11 13" id="KW-1006">Bacterial flagellum protein export</keyword>
<comment type="caution">
    <text evidence="13">Lacks conserved residue(s) required for the propagation of feature annotation.</text>
</comment>
<evidence type="ECO:0000256" key="6">
    <source>
        <dbReference type="ARBA" id="ARBA00022692"/>
    </source>
</evidence>
<keyword evidence="9 13" id="KW-1133">Transmembrane helix</keyword>
<feature type="transmembrane region" description="Helical" evidence="13">
    <location>
        <begin position="33"/>
        <end position="50"/>
    </location>
</feature>
<evidence type="ECO:0000256" key="10">
    <source>
        <dbReference type="ARBA" id="ARBA00023136"/>
    </source>
</evidence>
<feature type="compositionally biased region" description="Basic and acidic residues" evidence="14">
    <location>
        <begin position="10"/>
        <end position="23"/>
    </location>
</feature>
<keyword evidence="8 13" id="KW-0653">Protein transport</keyword>
<evidence type="ECO:0000256" key="1">
    <source>
        <dbReference type="ARBA" id="ARBA00004651"/>
    </source>
</evidence>
<evidence type="ECO:0000256" key="3">
    <source>
        <dbReference type="ARBA" id="ARBA00021622"/>
    </source>
</evidence>
<evidence type="ECO:0000256" key="11">
    <source>
        <dbReference type="ARBA" id="ARBA00023225"/>
    </source>
</evidence>
<keyword evidence="4 13" id="KW-0813">Transport</keyword>
<feature type="region of interest" description="Disordered" evidence="14">
    <location>
        <begin position="1"/>
        <end position="26"/>
    </location>
</feature>
<keyword evidence="15" id="KW-0282">Flagellum</keyword>
<keyword evidence="7 13" id="KW-1005">Bacterial flagellum biogenesis</keyword>
<keyword evidence="15" id="KW-0966">Cell projection</keyword>
<dbReference type="PANTHER" id="PTHR30531">
    <property type="entry name" value="FLAGELLAR BIOSYNTHETIC PROTEIN FLHB"/>
    <property type="match status" value="1"/>
</dbReference>
<reference evidence="15" key="1">
    <citation type="submission" date="2022-10" db="EMBL/GenBank/DDBJ databases">
        <title>Chitiniphilus purpureus sp. nov., a novel chitin-degrading bacterium isolated from crawfish pond sediment.</title>
        <authorList>
            <person name="Li K."/>
        </authorList>
    </citation>
    <scope>NUCLEOTIDE SEQUENCE</scope>
    <source>
        <strain evidence="15">CD1</strain>
    </source>
</reference>
<comment type="function">
    <text evidence="12 13">Required for formation of the rod structure in the basal body of the flagellar apparatus. Together with FliI and FliH, may constitute the export apparatus of flagellin.</text>
</comment>
<evidence type="ECO:0000313" key="15">
    <source>
        <dbReference type="EMBL" id="UXY17116.1"/>
    </source>
</evidence>
<dbReference type="Pfam" id="PF01312">
    <property type="entry name" value="Bac_export_2"/>
    <property type="match status" value="1"/>
</dbReference>
<dbReference type="PANTHER" id="PTHR30531:SF12">
    <property type="entry name" value="FLAGELLAR BIOSYNTHETIC PROTEIN FLHB"/>
    <property type="match status" value="1"/>
</dbReference>
<dbReference type="InterPro" id="IPR029025">
    <property type="entry name" value="T3SS_substrate_exporter_C"/>
</dbReference>
<keyword evidence="5 13" id="KW-1003">Cell membrane</keyword>
<evidence type="ECO:0000256" key="9">
    <source>
        <dbReference type="ARBA" id="ARBA00022989"/>
    </source>
</evidence>
<evidence type="ECO:0000256" key="2">
    <source>
        <dbReference type="ARBA" id="ARBA00010690"/>
    </source>
</evidence>
<keyword evidence="10 13" id="KW-0472">Membrane</keyword>
<keyword evidence="16" id="KW-1185">Reference proteome</keyword>
<keyword evidence="6 13" id="KW-0812">Transmembrane</keyword>
<dbReference type="EMBL" id="CP106753">
    <property type="protein sequence ID" value="UXY17116.1"/>
    <property type="molecule type" value="Genomic_DNA"/>
</dbReference>
<accession>A0ABY6DRX4</accession>
<protein>
    <recommendedName>
        <fullName evidence="3 13">Flagellar biosynthetic protein FlhB</fullName>
    </recommendedName>
</protein>
<name>A0ABY6DRX4_9NEIS</name>
<dbReference type="InterPro" id="IPR006135">
    <property type="entry name" value="T3SS_substrate_exporter"/>
</dbReference>
<comment type="similarity">
    <text evidence="2 13">Belongs to the type III secretion exporter family.</text>
</comment>
<comment type="subcellular location">
    <subcellularLocation>
        <location evidence="1">Cell membrane</location>
        <topology evidence="1">Multi-pass membrane protein</topology>
    </subcellularLocation>
</comment>
<keyword evidence="15" id="KW-0969">Cilium</keyword>
<feature type="transmembrane region" description="Helical" evidence="13">
    <location>
        <begin position="192"/>
        <end position="214"/>
    </location>
</feature>
<gene>
    <name evidence="13 15" type="primary">flhB</name>
    <name evidence="15" type="ORF">N8I74_08925</name>
</gene>
<evidence type="ECO:0000256" key="13">
    <source>
        <dbReference type="RuleBase" id="RU364091"/>
    </source>
</evidence>
<dbReference type="NCBIfam" id="TIGR00328">
    <property type="entry name" value="flhB"/>
    <property type="match status" value="1"/>
</dbReference>
<feature type="transmembrane region" description="Helical" evidence="13">
    <location>
        <begin position="96"/>
        <end position="118"/>
    </location>
</feature>
<organism evidence="15 16">
    <name type="scientific">Chitiniphilus purpureus</name>
    <dbReference type="NCBI Taxonomy" id="2981137"/>
    <lineage>
        <taxon>Bacteria</taxon>
        <taxon>Pseudomonadati</taxon>
        <taxon>Pseudomonadota</taxon>
        <taxon>Betaproteobacteria</taxon>
        <taxon>Neisseriales</taxon>
        <taxon>Chitinibacteraceae</taxon>
        <taxon>Chitiniphilus</taxon>
    </lineage>
</organism>
<evidence type="ECO:0000256" key="5">
    <source>
        <dbReference type="ARBA" id="ARBA00022475"/>
    </source>
</evidence>
<evidence type="ECO:0000256" key="14">
    <source>
        <dbReference type="SAM" id="MobiDB-lite"/>
    </source>
</evidence>